<feature type="domain" description="Phosphomannose isomerase type I catalytic" evidence="7">
    <location>
        <begin position="11"/>
        <end position="118"/>
    </location>
</feature>
<feature type="binding site" evidence="5">
    <location>
        <position position="181"/>
    </location>
    <ligand>
        <name>Zn(2+)</name>
        <dbReference type="ChEBI" id="CHEBI:29105"/>
    </ligand>
</feature>
<name>A0A4P7PUM5_9FLAO</name>
<evidence type="ECO:0000256" key="1">
    <source>
        <dbReference type="ARBA" id="ARBA00022723"/>
    </source>
</evidence>
<dbReference type="KEGG" id="fsn:GS03_01450"/>
<feature type="binding site" evidence="5">
    <location>
        <position position="123"/>
    </location>
    <ligand>
        <name>Zn(2+)</name>
        <dbReference type="ChEBI" id="CHEBI:29105"/>
    </ligand>
</feature>
<dbReference type="InterPro" id="IPR046457">
    <property type="entry name" value="PMI_typeI_cat"/>
</dbReference>
<dbReference type="GO" id="GO:0004476">
    <property type="term" value="F:mannose-6-phosphate isomerase activity"/>
    <property type="evidence" value="ECO:0007669"/>
    <property type="project" value="InterPro"/>
</dbReference>
<dbReference type="AlphaFoldDB" id="A0A4P7PUM5"/>
<evidence type="ECO:0000313" key="10">
    <source>
        <dbReference type="Proteomes" id="UP000296862"/>
    </source>
</evidence>
<sequence length="323" mass="36559">MASMKLYPLQFEPILKERIWGGTKLKTYLNKPITSDITGESWEISTVENDVSIVANGIFKGKSLNELINEFPEAVLGTKVYAQFGKQFPLLFKYLDAREDLSIQLHPNDELAKKRHNSFGKTEMWYVMQADTDARLIVGFKEKSSPEEYIQNLNNKTLLSILDTKKVNPGDVFMLNTGTIHALGAGIVIAEIQQTSDITYRVYDFDRVDANGNKRELHIDLALEALNYEKIEAQRLYSKNQNTSNEVINCKYFTTNFIPLDGNTKIHKNKKSFTVYMCVDGDFQLTGDGESYAYKKGDTVLIPAALTDFQLSGKASILEIYIS</sequence>
<evidence type="ECO:0000256" key="3">
    <source>
        <dbReference type="ARBA" id="ARBA00029741"/>
    </source>
</evidence>
<evidence type="ECO:0000256" key="5">
    <source>
        <dbReference type="PIRSR" id="PIRSR036894-1"/>
    </source>
</evidence>
<evidence type="ECO:0000259" key="7">
    <source>
        <dbReference type="Pfam" id="PF20511"/>
    </source>
</evidence>
<keyword evidence="1 5" id="KW-0479">Metal-binding</keyword>
<dbReference type="PIRSF" id="PIRSF036894">
    <property type="entry name" value="PMI_Firm_short"/>
    <property type="match status" value="1"/>
</dbReference>
<dbReference type="Gene3D" id="2.60.120.10">
    <property type="entry name" value="Jelly Rolls"/>
    <property type="match status" value="2"/>
</dbReference>
<dbReference type="InterPro" id="IPR051804">
    <property type="entry name" value="Carb_Metab_Reg_Kinase/Isom"/>
</dbReference>
<comment type="cofactor">
    <cofactor evidence="5">
        <name>Zn(2+)</name>
        <dbReference type="ChEBI" id="CHEBI:29105"/>
    </cofactor>
    <text evidence="5">Binds 1 zinc ion per subunit.</text>
</comment>
<dbReference type="InterPro" id="IPR014628">
    <property type="entry name" value="Man6P_isomerase_Firm_short"/>
</dbReference>
<organism evidence="9 10">
    <name type="scientific">Flavobacterium sangjuense</name>
    <dbReference type="NCBI Taxonomy" id="2518177"/>
    <lineage>
        <taxon>Bacteria</taxon>
        <taxon>Pseudomonadati</taxon>
        <taxon>Bacteroidota</taxon>
        <taxon>Flavobacteriia</taxon>
        <taxon>Flavobacteriales</taxon>
        <taxon>Flavobacteriaceae</taxon>
        <taxon>Flavobacterium</taxon>
    </lineage>
</organism>
<protein>
    <recommendedName>
        <fullName evidence="3">Phosphohexomutase</fullName>
    </recommendedName>
    <alternativeName>
        <fullName evidence="4">Phosphomannose isomerase</fullName>
    </alternativeName>
</protein>
<dbReference type="InterPro" id="IPR014710">
    <property type="entry name" value="RmlC-like_jellyroll"/>
</dbReference>
<keyword evidence="2 5" id="KW-0862">Zinc</keyword>
<dbReference type="GO" id="GO:0008270">
    <property type="term" value="F:zinc ion binding"/>
    <property type="evidence" value="ECO:0007669"/>
    <property type="project" value="InterPro"/>
</dbReference>
<feature type="binding site" evidence="5">
    <location>
        <position position="106"/>
    </location>
    <ligand>
        <name>Zn(2+)</name>
        <dbReference type="ChEBI" id="CHEBI:29105"/>
    </ligand>
</feature>
<dbReference type="PANTHER" id="PTHR42742">
    <property type="entry name" value="TRANSCRIPTIONAL REPRESSOR MPRA"/>
    <property type="match status" value="1"/>
</dbReference>
<accession>A0A4P7PUM5</accession>
<evidence type="ECO:0000259" key="8">
    <source>
        <dbReference type="Pfam" id="PF21621"/>
    </source>
</evidence>
<dbReference type="Proteomes" id="UP000296862">
    <property type="component" value="Chromosome"/>
</dbReference>
<dbReference type="Pfam" id="PF20511">
    <property type="entry name" value="PMI_typeI_cat"/>
    <property type="match status" value="1"/>
</dbReference>
<proteinExistence type="predicted"/>
<dbReference type="InterPro" id="IPR049071">
    <property type="entry name" value="MPI_cupin_dom"/>
</dbReference>
<keyword evidence="9" id="KW-0413">Isomerase</keyword>
<dbReference type="CDD" id="cd07010">
    <property type="entry name" value="cupin_PMI_type_I_N_bac"/>
    <property type="match status" value="1"/>
</dbReference>
<evidence type="ECO:0000313" key="9">
    <source>
        <dbReference type="EMBL" id="QBZ97952.1"/>
    </source>
</evidence>
<dbReference type="EMBL" id="CP038810">
    <property type="protein sequence ID" value="QBZ97952.1"/>
    <property type="molecule type" value="Genomic_DNA"/>
</dbReference>
<keyword evidence="10" id="KW-1185">Reference proteome</keyword>
<evidence type="ECO:0000256" key="2">
    <source>
        <dbReference type="ARBA" id="ARBA00022833"/>
    </source>
</evidence>
<dbReference type="PANTHER" id="PTHR42742:SF3">
    <property type="entry name" value="FRUCTOKINASE"/>
    <property type="match status" value="1"/>
</dbReference>
<dbReference type="InterPro" id="IPR011051">
    <property type="entry name" value="RmlC_Cupin_sf"/>
</dbReference>
<feature type="active site" evidence="6">
    <location>
        <position position="201"/>
    </location>
</feature>
<reference evidence="9 10" key="1">
    <citation type="submission" date="2019-04" db="EMBL/GenBank/DDBJ databases">
        <title>Flavobacterium sp. GS03.</title>
        <authorList>
            <person name="Kim H."/>
        </authorList>
    </citation>
    <scope>NUCLEOTIDE SEQUENCE [LARGE SCALE GENOMIC DNA]</scope>
    <source>
        <strain evidence="9 10">GS03</strain>
    </source>
</reference>
<gene>
    <name evidence="9" type="primary">manA</name>
    <name evidence="9" type="ORF">GS03_01450</name>
</gene>
<dbReference type="GO" id="GO:0005975">
    <property type="term" value="P:carbohydrate metabolic process"/>
    <property type="evidence" value="ECO:0007669"/>
    <property type="project" value="InterPro"/>
</dbReference>
<feature type="domain" description="Mannose-6-phosphate isomerase cupin" evidence="8">
    <location>
        <begin position="247"/>
        <end position="321"/>
    </location>
</feature>
<evidence type="ECO:0000256" key="6">
    <source>
        <dbReference type="PIRSR" id="PIRSR036894-2"/>
    </source>
</evidence>
<dbReference type="SUPFAM" id="SSF51182">
    <property type="entry name" value="RmlC-like cupins"/>
    <property type="match status" value="1"/>
</dbReference>
<dbReference type="Pfam" id="PF21621">
    <property type="entry name" value="MPI_cupin_dom"/>
    <property type="match status" value="1"/>
</dbReference>
<evidence type="ECO:0000256" key="4">
    <source>
        <dbReference type="ARBA" id="ARBA00030762"/>
    </source>
</evidence>